<organism evidence="1 2">
    <name type="scientific">Chitinophaga oryzae</name>
    <dbReference type="NCBI Taxonomy" id="2725414"/>
    <lineage>
        <taxon>Bacteria</taxon>
        <taxon>Pseudomonadati</taxon>
        <taxon>Bacteroidota</taxon>
        <taxon>Chitinophagia</taxon>
        <taxon>Chitinophagales</taxon>
        <taxon>Chitinophagaceae</taxon>
        <taxon>Chitinophaga</taxon>
    </lineage>
</organism>
<protein>
    <submittedName>
        <fullName evidence="1">Uncharacterized protein</fullName>
    </submittedName>
</protein>
<reference evidence="2" key="1">
    <citation type="submission" date="2020-04" db="EMBL/GenBank/DDBJ databases">
        <authorList>
            <person name="Kittiwongwattana C."/>
        </authorList>
    </citation>
    <scope>NUCLEOTIDE SEQUENCE [LARGE SCALE GENOMIC DNA]</scope>
    <source>
        <strain evidence="2">1310</strain>
    </source>
</reference>
<gene>
    <name evidence="1" type="ORF">HF329_14175</name>
</gene>
<name>A0AAE6ZG96_9BACT</name>
<dbReference type="AlphaFoldDB" id="A0AAE6ZG96"/>
<dbReference type="Proteomes" id="UP000502421">
    <property type="component" value="Chromosome"/>
</dbReference>
<dbReference type="KEGG" id="coy:HF329_14175"/>
<proteinExistence type="predicted"/>
<evidence type="ECO:0000313" key="1">
    <source>
        <dbReference type="EMBL" id="QJB32410.1"/>
    </source>
</evidence>
<evidence type="ECO:0000313" key="2">
    <source>
        <dbReference type="Proteomes" id="UP000502421"/>
    </source>
</evidence>
<sequence length="54" mass="5786">MILLPAFADVRKVHTSNTPNGIFSANGSPVKVYGKQKDLGSKVFYQAAMPTAAF</sequence>
<dbReference type="RefSeq" id="WP_168804658.1">
    <property type="nucleotide sequence ID" value="NZ_CP051205.1"/>
</dbReference>
<accession>A0AAE6ZG96</accession>
<dbReference type="EMBL" id="CP051205">
    <property type="protein sequence ID" value="QJB32410.1"/>
    <property type="molecule type" value="Genomic_DNA"/>
</dbReference>